<dbReference type="AlphaFoldDB" id="A0A438JGL7"/>
<reference evidence="3 4" key="1">
    <citation type="journal article" date="2018" name="PLoS Genet.">
        <title>Population sequencing reveals clonal diversity and ancestral inbreeding in the grapevine cultivar Chardonnay.</title>
        <authorList>
            <person name="Roach M.J."/>
            <person name="Johnson D.L."/>
            <person name="Bohlmann J."/>
            <person name="van Vuuren H.J."/>
            <person name="Jones S.J."/>
            <person name="Pretorius I.S."/>
            <person name="Schmidt S.A."/>
            <person name="Borneman A.R."/>
        </authorList>
    </citation>
    <scope>NUCLEOTIDE SEQUENCE [LARGE SCALE GENOMIC DNA]</scope>
    <source>
        <strain evidence="4">cv. Chardonnay</strain>
        <tissue evidence="3">Leaf</tissue>
    </source>
</reference>
<gene>
    <name evidence="3" type="primary">TSB2</name>
    <name evidence="3" type="ORF">CK203_014870</name>
</gene>
<dbReference type="SUPFAM" id="SSF53686">
    <property type="entry name" value="Tryptophan synthase beta subunit-like PLP-dependent enzymes"/>
    <property type="match status" value="1"/>
</dbReference>
<proteinExistence type="predicted"/>
<dbReference type="InterPro" id="IPR023026">
    <property type="entry name" value="Trp_synth_beta/beta-like"/>
</dbReference>
<keyword evidence="2" id="KW-0663">Pyridoxal phosphate</keyword>
<name>A0A438JGL7_VITVI</name>
<comment type="cofactor">
    <cofactor evidence="1">
        <name>pyridoxal 5'-phosphate</name>
        <dbReference type="ChEBI" id="CHEBI:597326"/>
    </cofactor>
</comment>
<evidence type="ECO:0000256" key="1">
    <source>
        <dbReference type="ARBA" id="ARBA00001933"/>
    </source>
</evidence>
<accession>A0A438JGL7</accession>
<evidence type="ECO:0000256" key="2">
    <source>
        <dbReference type="ARBA" id="ARBA00022898"/>
    </source>
</evidence>
<organism evidence="3 4">
    <name type="scientific">Vitis vinifera</name>
    <name type="common">Grape</name>
    <dbReference type="NCBI Taxonomy" id="29760"/>
    <lineage>
        <taxon>Eukaryota</taxon>
        <taxon>Viridiplantae</taxon>
        <taxon>Streptophyta</taxon>
        <taxon>Embryophyta</taxon>
        <taxon>Tracheophyta</taxon>
        <taxon>Spermatophyta</taxon>
        <taxon>Magnoliopsida</taxon>
        <taxon>eudicotyledons</taxon>
        <taxon>Gunneridae</taxon>
        <taxon>Pentapetalae</taxon>
        <taxon>rosids</taxon>
        <taxon>Vitales</taxon>
        <taxon>Vitaceae</taxon>
        <taxon>Viteae</taxon>
        <taxon>Vitis</taxon>
    </lineage>
</organism>
<dbReference type="PANTHER" id="PTHR48077">
    <property type="entry name" value="TRYPTOPHAN SYNTHASE-RELATED"/>
    <property type="match status" value="1"/>
</dbReference>
<sequence>MACNLQTSFLPALKFPAEATLDKRRGNGLVVCSVANAADSIMIASTPTGSAAVVVRPRPLSRREVETSERKMTGTTGKFGRFGGKFVPETLMTCLSKLEAEFNLVLHDPEFQEELATALRDYVGRETPLYFAQRLTDHYKNESGCGPEIYLKREDLNHGGAHKINNAIAQAMIAKRMGRTSIVAATGAGAARRCNSRCVC</sequence>
<dbReference type="PROSITE" id="PS00168">
    <property type="entry name" value="TRP_SYNTHASE_BETA"/>
    <property type="match status" value="1"/>
</dbReference>
<dbReference type="Proteomes" id="UP000288805">
    <property type="component" value="Unassembled WGS sequence"/>
</dbReference>
<dbReference type="InterPro" id="IPR006653">
    <property type="entry name" value="Trp_synth_b_CS"/>
</dbReference>
<dbReference type="EMBL" id="QGNW01000043">
    <property type="protein sequence ID" value="RVX08098.1"/>
    <property type="molecule type" value="Genomic_DNA"/>
</dbReference>
<dbReference type="GO" id="GO:0004834">
    <property type="term" value="F:tryptophan synthase activity"/>
    <property type="evidence" value="ECO:0007669"/>
    <property type="project" value="InterPro"/>
</dbReference>
<dbReference type="Gene3D" id="3.40.50.1100">
    <property type="match status" value="2"/>
</dbReference>
<evidence type="ECO:0000313" key="4">
    <source>
        <dbReference type="Proteomes" id="UP000288805"/>
    </source>
</evidence>
<dbReference type="PANTHER" id="PTHR48077:SF4">
    <property type="entry name" value="TRYPTOPHAN SYNTHASE"/>
    <property type="match status" value="1"/>
</dbReference>
<dbReference type="InterPro" id="IPR036052">
    <property type="entry name" value="TrpB-like_PALP_sf"/>
</dbReference>
<evidence type="ECO:0000313" key="3">
    <source>
        <dbReference type="EMBL" id="RVX08098.1"/>
    </source>
</evidence>
<comment type="caution">
    <text evidence="3">The sequence shown here is derived from an EMBL/GenBank/DDBJ whole genome shotgun (WGS) entry which is preliminary data.</text>
</comment>
<protein>
    <submittedName>
        <fullName evidence="3">Tryptophan synthase beta chain 2, chloroplastic</fullName>
    </submittedName>
</protein>